<evidence type="ECO:0000256" key="1">
    <source>
        <dbReference type="ARBA" id="ARBA00005534"/>
    </source>
</evidence>
<dbReference type="PANTHER" id="PTHR30615">
    <property type="entry name" value="UNCHARACTERIZED PROTEIN YJBQ-RELATED"/>
    <property type="match status" value="1"/>
</dbReference>
<dbReference type="SUPFAM" id="SSF111038">
    <property type="entry name" value="YjbQ-like"/>
    <property type="match status" value="1"/>
</dbReference>
<name>A0A0M2NM88_9FIRM</name>
<dbReference type="RefSeq" id="WP_046442314.1">
    <property type="nucleotide sequence ID" value="NZ_CAUERS010000132.1"/>
</dbReference>
<protein>
    <submittedName>
        <fullName evidence="2">UPF0047 protein Bsu YugU</fullName>
    </submittedName>
</protein>
<dbReference type="PANTHER" id="PTHR30615:SF8">
    <property type="entry name" value="UPF0047 PROTEIN C4A8.02C"/>
    <property type="match status" value="1"/>
</dbReference>
<evidence type="ECO:0000313" key="3">
    <source>
        <dbReference type="Proteomes" id="UP000034076"/>
    </source>
</evidence>
<keyword evidence="3" id="KW-1185">Reference proteome</keyword>
<reference evidence="2 3" key="1">
    <citation type="submission" date="2015-04" db="EMBL/GenBank/DDBJ databases">
        <title>Draft genome sequence of bacteremic isolate Catabacter hongkongensis type strain HKU16T.</title>
        <authorList>
            <person name="Lau S.K."/>
            <person name="Teng J.L."/>
            <person name="Huang Y."/>
            <person name="Curreem S.O."/>
            <person name="Tsui S.K."/>
            <person name="Woo P.C."/>
        </authorList>
    </citation>
    <scope>NUCLEOTIDE SEQUENCE [LARGE SCALE GENOMIC DNA]</scope>
    <source>
        <strain evidence="2 3">HKU16</strain>
    </source>
</reference>
<dbReference type="InterPro" id="IPR001602">
    <property type="entry name" value="UPF0047_YjbQ-like"/>
</dbReference>
<dbReference type="OrthoDB" id="9801725at2"/>
<dbReference type="AlphaFoldDB" id="A0A0M2NM88"/>
<gene>
    <name evidence="2" type="ORF">CHK_0365</name>
</gene>
<dbReference type="Proteomes" id="UP000034076">
    <property type="component" value="Unassembled WGS sequence"/>
</dbReference>
<dbReference type="InterPro" id="IPR035917">
    <property type="entry name" value="YjbQ-like_sf"/>
</dbReference>
<dbReference type="Pfam" id="PF01894">
    <property type="entry name" value="YjbQ"/>
    <property type="match status" value="1"/>
</dbReference>
<sequence>MVFYKDFVVSSDAFEKMIKITDELKKAVEESGIKNGQLLAETAHTTTGITVNEGLECLEHDMMQVMRKVVPVNDDYAHAHFLPTYGRTSANATGHLRGMLFGNHCHFIVKDGKLALGAAQDAYLVEMDGPQNRKVMISIIGE</sequence>
<dbReference type="Gene3D" id="2.60.120.460">
    <property type="entry name" value="YjbQ-like"/>
    <property type="match status" value="1"/>
</dbReference>
<comment type="similarity">
    <text evidence="1">Belongs to the UPF0047 family.</text>
</comment>
<dbReference type="PIRSF" id="PIRSF004681">
    <property type="entry name" value="UCP004681"/>
    <property type="match status" value="1"/>
</dbReference>
<dbReference type="STRING" id="270498.CHK_0365"/>
<dbReference type="EMBL" id="LAYJ01000039">
    <property type="protein sequence ID" value="KKI52096.1"/>
    <property type="molecule type" value="Genomic_DNA"/>
</dbReference>
<organism evidence="2 3">
    <name type="scientific">Christensenella hongkongensis</name>
    <dbReference type="NCBI Taxonomy" id="270498"/>
    <lineage>
        <taxon>Bacteria</taxon>
        <taxon>Bacillati</taxon>
        <taxon>Bacillota</taxon>
        <taxon>Clostridia</taxon>
        <taxon>Christensenellales</taxon>
        <taxon>Christensenellaceae</taxon>
        <taxon>Christensenella</taxon>
    </lineage>
</organism>
<accession>A0A0M2NM88</accession>
<comment type="caution">
    <text evidence="2">The sequence shown here is derived from an EMBL/GenBank/DDBJ whole genome shotgun (WGS) entry which is preliminary data.</text>
</comment>
<evidence type="ECO:0000313" key="2">
    <source>
        <dbReference type="EMBL" id="KKI52096.1"/>
    </source>
</evidence>
<proteinExistence type="inferred from homology"/>
<dbReference type="PATRIC" id="fig|270498.16.peg.2508"/>
<dbReference type="NCBIfam" id="TIGR00149">
    <property type="entry name" value="TIGR00149_YjbQ"/>
    <property type="match status" value="1"/>
</dbReference>